<dbReference type="AlphaFoldDB" id="A0A0L8IB75"/>
<feature type="transmembrane region" description="Helical" evidence="2">
    <location>
        <begin position="103"/>
        <end position="121"/>
    </location>
</feature>
<evidence type="ECO:0000256" key="2">
    <source>
        <dbReference type="SAM" id="Phobius"/>
    </source>
</evidence>
<sequence>MYEREGKSKRENACDRNCETTKEGECERYVKERGTEVVRKRKRRWEVVRDNGGRGARETMEERGRERVRQRQRGRAGDRNIKATAVITTFAISLFDATSVSNITTTTTTAMMMIIIIITTISL</sequence>
<feature type="non-terminal residue" evidence="3">
    <location>
        <position position="123"/>
    </location>
</feature>
<evidence type="ECO:0000256" key="1">
    <source>
        <dbReference type="SAM" id="MobiDB-lite"/>
    </source>
</evidence>
<keyword evidence="2" id="KW-1133">Transmembrane helix</keyword>
<dbReference type="EMBL" id="KQ416087">
    <property type="protein sequence ID" value="KOF98746.1"/>
    <property type="molecule type" value="Genomic_DNA"/>
</dbReference>
<accession>A0A0L8IB75</accession>
<organism evidence="3">
    <name type="scientific">Octopus bimaculoides</name>
    <name type="common">California two-spotted octopus</name>
    <dbReference type="NCBI Taxonomy" id="37653"/>
    <lineage>
        <taxon>Eukaryota</taxon>
        <taxon>Metazoa</taxon>
        <taxon>Spiralia</taxon>
        <taxon>Lophotrochozoa</taxon>
        <taxon>Mollusca</taxon>
        <taxon>Cephalopoda</taxon>
        <taxon>Coleoidea</taxon>
        <taxon>Octopodiformes</taxon>
        <taxon>Octopoda</taxon>
        <taxon>Incirrata</taxon>
        <taxon>Octopodidae</taxon>
        <taxon>Octopus</taxon>
    </lineage>
</organism>
<reference evidence="3" key="1">
    <citation type="submission" date="2015-07" db="EMBL/GenBank/DDBJ databases">
        <title>MeaNS - Measles Nucleotide Surveillance Program.</title>
        <authorList>
            <person name="Tran T."/>
            <person name="Druce J."/>
        </authorList>
    </citation>
    <scope>NUCLEOTIDE SEQUENCE</scope>
    <source>
        <strain evidence="3">UCB-OBI-ISO-001</strain>
        <tissue evidence="3">Gonad</tissue>
    </source>
</reference>
<name>A0A0L8IB75_OCTBM</name>
<feature type="region of interest" description="Disordered" evidence="1">
    <location>
        <begin position="51"/>
        <end position="77"/>
    </location>
</feature>
<evidence type="ECO:0000313" key="3">
    <source>
        <dbReference type="EMBL" id="KOF98746.1"/>
    </source>
</evidence>
<keyword evidence="2" id="KW-0472">Membrane</keyword>
<protein>
    <submittedName>
        <fullName evidence="3">Uncharacterized protein</fullName>
    </submittedName>
</protein>
<keyword evidence="2" id="KW-0812">Transmembrane</keyword>
<proteinExistence type="predicted"/>
<gene>
    <name evidence="3" type="ORF">OCBIM_22023310mg</name>
</gene>